<dbReference type="GO" id="GO:0004497">
    <property type="term" value="F:monooxygenase activity"/>
    <property type="evidence" value="ECO:0007669"/>
    <property type="project" value="UniProtKB-KW"/>
</dbReference>
<dbReference type="InterPro" id="IPR007138">
    <property type="entry name" value="ABM_dom"/>
</dbReference>
<evidence type="ECO:0000313" key="3">
    <source>
        <dbReference type="Proteomes" id="UP000006048"/>
    </source>
</evidence>
<dbReference type="Pfam" id="PF03992">
    <property type="entry name" value="ABM"/>
    <property type="match status" value="1"/>
</dbReference>
<dbReference type="Proteomes" id="UP000006048">
    <property type="component" value="Chromosome"/>
</dbReference>
<proteinExistence type="predicted"/>
<dbReference type="InterPro" id="IPR011008">
    <property type="entry name" value="Dimeric_a/b-barrel"/>
</dbReference>
<dbReference type="EMBL" id="CP002959">
    <property type="protein sequence ID" value="AFM12102.1"/>
    <property type="molecule type" value="Genomic_DNA"/>
</dbReference>
<feature type="domain" description="ABM" evidence="1">
    <location>
        <begin position="2"/>
        <end position="91"/>
    </location>
</feature>
<dbReference type="HOGENOM" id="CLU_156590_2_0_12"/>
<keyword evidence="3" id="KW-1185">Reference proteome</keyword>
<dbReference type="STRING" id="869212.Turpa_1454"/>
<gene>
    <name evidence="2" type="ordered locus">Turpa_1454</name>
</gene>
<accession>I4B495</accession>
<dbReference type="AlphaFoldDB" id="I4B495"/>
<dbReference type="RefSeq" id="WP_014802616.1">
    <property type="nucleotide sequence ID" value="NC_018020.1"/>
</dbReference>
<dbReference type="OrthoDB" id="9798157at2"/>
<evidence type="ECO:0000259" key="1">
    <source>
        <dbReference type="PROSITE" id="PS51725"/>
    </source>
</evidence>
<sequence length="97" mass="11372">MILELAILDVKPGREAEFVAAFAEAQQYIMRIEGYISHSLQKCIERPGRYLLLVNWHTLEAHTVGFRASPEYAEWKKLLHHFYEPFPTVEHYEKVLG</sequence>
<dbReference type="PROSITE" id="PS51725">
    <property type="entry name" value="ABM"/>
    <property type="match status" value="1"/>
</dbReference>
<keyword evidence="2" id="KW-0560">Oxidoreductase</keyword>
<evidence type="ECO:0000313" key="2">
    <source>
        <dbReference type="EMBL" id="AFM12102.1"/>
    </source>
</evidence>
<dbReference type="Gene3D" id="3.30.70.100">
    <property type="match status" value="1"/>
</dbReference>
<reference evidence="2 3" key="1">
    <citation type="submission" date="2012-06" db="EMBL/GenBank/DDBJ databases">
        <title>The complete chromosome of genome of Turneriella parva DSM 21527.</title>
        <authorList>
            <consortium name="US DOE Joint Genome Institute (JGI-PGF)"/>
            <person name="Lucas S."/>
            <person name="Han J."/>
            <person name="Lapidus A."/>
            <person name="Bruce D."/>
            <person name="Goodwin L."/>
            <person name="Pitluck S."/>
            <person name="Peters L."/>
            <person name="Kyrpides N."/>
            <person name="Mavromatis K."/>
            <person name="Ivanova N."/>
            <person name="Mikhailova N."/>
            <person name="Chertkov O."/>
            <person name="Detter J.C."/>
            <person name="Tapia R."/>
            <person name="Han C."/>
            <person name="Land M."/>
            <person name="Hauser L."/>
            <person name="Markowitz V."/>
            <person name="Cheng J.-F."/>
            <person name="Hugenholtz P."/>
            <person name="Woyke T."/>
            <person name="Wu D."/>
            <person name="Gronow S."/>
            <person name="Wellnitz S."/>
            <person name="Brambilla E."/>
            <person name="Klenk H.-P."/>
            <person name="Eisen J.A."/>
        </authorList>
    </citation>
    <scope>NUCLEOTIDE SEQUENCE [LARGE SCALE GENOMIC DNA]</scope>
    <source>
        <strain evidence="3">ATCC BAA-1111 / DSM 21527 / NCTC 11395 / H</strain>
    </source>
</reference>
<protein>
    <submittedName>
        <fullName evidence="2">Antibiotic biosynthesis monooxygenase</fullName>
    </submittedName>
</protein>
<name>I4B495_TURPD</name>
<dbReference type="PATRIC" id="fig|869212.3.peg.1446"/>
<dbReference type="KEGG" id="tpx:Turpa_1454"/>
<dbReference type="SUPFAM" id="SSF54909">
    <property type="entry name" value="Dimeric alpha+beta barrel"/>
    <property type="match status" value="1"/>
</dbReference>
<organism evidence="2 3">
    <name type="scientific">Turneriella parva (strain ATCC BAA-1111 / DSM 21527 / NCTC 11395 / H)</name>
    <name type="common">Leptospira parva</name>
    <dbReference type="NCBI Taxonomy" id="869212"/>
    <lineage>
        <taxon>Bacteria</taxon>
        <taxon>Pseudomonadati</taxon>
        <taxon>Spirochaetota</taxon>
        <taxon>Spirochaetia</taxon>
        <taxon>Leptospirales</taxon>
        <taxon>Leptospiraceae</taxon>
        <taxon>Turneriella</taxon>
    </lineage>
</organism>
<keyword evidence="2" id="KW-0503">Monooxygenase</keyword>